<proteinExistence type="predicted"/>
<dbReference type="Proteomes" id="UP000192783">
    <property type="component" value="Unassembled WGS sequence"/>
</dbReference>
<dbReference type="STRING" id="1121390.SAMN02746041_02648"/>
<name>A0A1W1XR73_9BACT</name>
<dbReference type="AlphaFoldDB" id="A0A1W1XR73"/>
<keyword evidence="2" id="KW-1185">Reference proteome</keyword>
<evidence type="ECO:0008006" key="3">
    <source>
        <dbReference type="Google" id="ProtNLM"/>
    </source>
</evidence>
<sequence length="104" mass="12054">MRPRPVPVLRHWRRYIRVCWNTSVPWRRNLPKACPCCITMGQSHMSYHFQDEIAFLGIESIPGFVKAPESNGVAEAFIRTLKEQLLWVQTFDTVEELARDPAGV</sequence>
<dbReference type="GO" id="GO:0003676">
    <property type="term" value="F:nucleic acid binding"/>
    <property type="evidence" value="ECO:0007669"/>
    <property type="project" value="InterPro"/>
</dbReference>
<dbReference type="InterPro" id="IPR036397">
    <property type="entry name" value="RNaseH_sf"/>
</dbReference>
<reference evidence="1 2" key="1">
    <citation type="submission" date="2017-04" db="EMBL/GenBank/DDBJ databases">
        <authorList>
            <person name="Afonso C.L."/>
            <person name="Miller P.J."/>
            <person name="Scott M.A."/>
            <person name="Spackman E."/>
            <person name="Goraichik I."/>
            <person name="Dimitrov K.M."/>
            <person name="Suarez D.L."/>
            <person name="Swayne D.E."/>
        </authorList>
    </citation>
    <scope>NUCLEOTIDE SEQUENCE [LARGE SCALE GENOMIC DNA]</scope>
    <source>
        <strain evidence="1 2">DSM 13146</strain>
    </source>
</reference>
<dbReference type="InterPro" id="IPR012337">
    <property type="entry name" value="RNaseH-like_sf"/>
</dbReference>
<dbReference type="SUPFAM" id="SSF53098">
    <property type="entry name" value="Ribonuclease H-like"/>
    <property type="match status" value="1"/>
</dbReference>
<organism evidence="1 2">
    <name type="scientific">Desulfacinum hydrothermale DSM 13146</name>
    <dbReference type="NCBI Taxonomy" id="1121390"/>
    <lineage>
        <taxon>Bacteria</taxon>
        <taxon>Pseudomonadati</taxon>
        <taxon>Thermodesulfobacteriota</taxon>
        <taxon>Syntrophobacteria</taxon>
        <taxon>Syntrophobacterales</taxon>
        <taxon>Syntrophobacteraceae</taxon>
        <taxon>Desulfacinum</taxon>
    </lineage>
</organism>
<accession>A0A1W1XR73</accession>
<evidence type="ECO:0000313" key="1">
    <source>
        <dbReference type="EMBL" id="SMC26490.1"/>
    </source>
</evidence>
<gene>
    <name evidence="1" type="ORF">SAMN02746041_02648</name>
</gene>
<protein>
    <recommendedName>
        <fullName evidence="3">Integrase core domain-containing protein</fullName>
    </recommendedName>
</protein>
<dbReference type="EMBL" id="FWXF01000017">
    <property type="protein sequence ID" value="SMC26490.1"/>
    <property type="molecule type" value="Genomic_DNA"/>
</dbReference>
<evidence type="ECO:0000313" key="2">
    <source>
        <dbReference type="Proteomes" id="UP000192783"/>
    </source>
</evidence>
<dbReference type="Gene3D" id="3.30.420.10">
    <property type="entry name" value="Ribonuclease H-like superfamily/Ribonuclease H"/>
    <property type="match status" value="1"/>
</dbReference>